<organism evidence="1 2">
    <name type="scientific">Trichogramma kaykai</name>
    <dbReference type="NCBI Taxonomy" id="54128"/>
    <lineage>
        <taxon>Eukaryota</taxon>
        <taxon>Metazoa</taxon>
        <taxon>Ecdysozoa</taxon>
        <taxon>Arthropoda</taxon>
        <taxon>Hexapoda</taxon>
        <taxon>Insecta</taxon>
        <taxon>Pterygota</taxon>
        <taxon>Neoptera</taxon>
        <taxon>Endopterygota</taxon>
        <taxon>Hymenoptera</taxon>
        <taxon>Apocrita</taxon>
        <taxon>Proctotrupomorpha</taxon>
        <taxon>Chalcidoidea</taxon>
        <taxon>Trichogrammatidae</taxon>
        <taxon>Trichogramma</taxon>
    </lineage>
</organism>
<gene>
    <name evidence="1" type="ORF">TKK_002805</name>
</gene>
<sequence>MHEERESINNVAKIPEDLEIKKVYKTTGTISILYKQKYLSIKHPDNTILLKNKKIVKILEIVQIDNKVFLNVVDYRRKSVVYDFPCESSMLDTYEILDQVKDAKRRQINLDDIKFKLVKLNIGGEESDQKTFVIPLLH</sequence>
<proteinExistence type="predicted"/>
<evidence type="ECO:0000313" key="1">
    <source>
        <dbReference type="EMBL" id="KAL3404773.1"/>
    </source>
</evidence>
<protein>
    <submittedName>
        <fullName evidence="1">Uncharacterized protein</fullName>
    </submittedName>
</protein>
<name>A0ABD2XJ00_9HYME</name>
<dbReference type="AlphaFoldDB" id="A0ABD2XJ00"/>
<accession>A0ABD2XJ00</accession>
<dbReference type="EMBL" id="JBJJXI010000023">
    <property type="protein sequence ID" value="KAL3404773.1"/>
    <property type="molecule type" value="Genomic_DNA"/>
</dbReference>
<keyword evidence="2" id="KW-1185">Reference proteome</keyword>
<evidence type="ECO:0000313" key="2">
    <source>
        <dbReference type="Proteomes" id="UP001627154"/>
    </source>
</evidence>
<dbReference type="Proteomes" id="UP001627154">
    <property type="component" value="Unassembled WGS sequence"/>
</dbReference>
<reference evidence="1 2" key="1">
    <citation type="journal article" date="2024" name="bioRxiv">
        <title>A reference genome for Trichogramma kaykai: A tiny desert-dwelling parasitoid wasp with competing sex-ratio distorters.</title>
        <authorList>
            <person name="Culotta J."/>
            <person name="Lindsey A.R."/>
        </authorList>
    </citation>
    <scope>NUCLEOTIDE SEQUENCE [LARGE SCALE GENOMIC DNA]</scope>
    <source>
        <strain evidence="1 2">KSX58</strain>
    </source>
</reference>
<comment type="caution">
    <text evidence="1">The sequence shown here is derived from an EMBL/GenBank/DDBJ whole genome shotgun (WGS) entry which is preliminary data.</text>
</comment>